<sequence length="77" mass="8575">MVGRAPLTQRTGERDRPGRLPRIGERHTDRDINGFRHKGLLRFMASRGPTQTTVPAAGATPLRVDGVVGHPHKWSNR</sequence>
<organism evidence="2 3">
    <name type="scientific">Luedemannella flava</name>
    <dbReference type="NCBI Taxonomy" id="349316"/>
    <lineage>
        <taxon>Bacteria</taxon>
        <taxon>Bacillati</taxon>
        <taxon>Actinomycetota</taxon>
        <taxon>Actinomycetes</taxon>
        <taxon>Micromonosporales</taxon>
        <taxon>Micromonosporaceae</taxon>
        <taxon>Luedemannella</taxon>
    </lineage>
</organism>
<dbReference type="Proteomes" id="UP001500218">
    <property type="component" value="Unassembled WGS sequence"/>
</dbReference>
<keyword evidence="3" id="KW-1185">Reference proteome</keyword>
<proteinExistence type="predicted"/>
<evidence type="ECO:0000313" key="2">
    <source>
        <dbReference type="EMBL" id="GAA1804853.1"/>
    </source>
</evidence>
<gene>
    <name evidence="2" type="ORF">GCM10009682_28220</name>
</gene>
<accession>A0ABN2M045</accession>
<protein>
    <submittedName>
        <fullName evidence="2">Uncharacterized protein</fullName>
    </submittedName>
</protein>
<name>A0ABN2M045_9ACTN</name>
<feature type="compositionally biased region" description="Basic and acidic residues" evidence="1">
    <location>
        <begin position="11"/>
        <end position="33"/>
    </location>
</feature>
<feature type="region of interest" description="Disordered" evidence="1">
    <location>
        <begin position="51"/>
        <end position="77"/>
    </location>
</feature>
<evidence type="ECO:0000313" key="3">
    <source>
        <dbReference type="Proteomes" id="UP001500218"/>
    </source>
</evidence>
<comment type="caution">
    <text evidence="2">The sequence shown here is derived from an EMBL/GenBank/DDBJ whole genome shotgun (WGS) entry which is preliminary data.</text>
</comment>
<dbReference type="EMBL" id="BAAALT010000076">
    <property type="protein sequence ID" value="GAA1804853.1"/>
    <property type="molecule type" value="Genomic_DNA"/>
</dbReference>
<evidence type="ECO:0000256" key="1">
    <source>
        <dbReference type="SAM" id="MobiDB-lite"/>
    </source>
</evidence>
<reference evidence="2 3" key="1">
    <citation type="journal article" date="2019" name="Int. J. Syst. Evol. Microbiol.">
        <title>The Global Catalogue of Microorganisms (GCM) 10K type strain sequencing project: providing services to taxonomists for standard genome sequencing and annotation.</title>
        <authorList>
            <consortium name="The Broad Institute Genomics Platform"/>
            <consortium name="The Broad Institute Genome Sequencing Center for Infectious Disease"/>
            <person name="Wu L."/>
            <person name="Ma J."/>
        </authorList>
    </citation>
    <scope>NUCLEOTIDE SEQUENCE [LARGE SCALE GENOMIC DNA]</scope>
    <source>
        <strain evidence="2 3">JCM 13250</strain>
    </source>
</reference>
<feature type="region of interest" description="Disordered" evidence="1">
    <location>
        <begin position="1"/>
        <end position="33"/>
    </location>
</feature>